<dbReference type="VEuPathDB" id="FungiDB:H310_10566"/>
<proteinExistence type="predicted"/>
<protein>
    <submittedName>
        <fullName evidence="1">Uncharacterized protein</fullName>
    </submittedName>
</protein>
<organism evidence="1 2">
    <name type="scientific">Aphanomyces invadans</name>
    <dbReference type="NCBI Taxonomy" id="157072"/>
    <lineage>
        <taxon>Eukaryota</taxon>
        <taxon>Sar</taxon>
        <taxon>Stramenopiles</taxon>
        <taxon>Oomycota</taxon>
        <taxon>Saprolegniomycetes</taxon>
        <taxon>Saprolegniales</taxon>
        <taxon>Verrucalvaceae</taxon>
        <taxon>Aphanomyces</taxon>
    </lineage>
</organism>
<comment type="caution">
    <text evidence="1">The sequence shown here is derived from an EMBL/GenBank/DDBJ whole genome shotgun (WGS) entry which is preliminary data.</text>
</comment>
<sequence length="117" mass="13352">MQLIGNGIPGLLCDLKRSRSRFLCPSLSRRQAQRPGHEDYFFLFQVGTTVREFKLLLHGRPGDDLNLALQEVVLREPHLDVGLALPQHVRQAVALNAHGLQGVWRNPNVRRDREAFH</sequence>
<dbReference type="EMBL" id="QUSY01001268">
    <property type="protein sequence ID" value="RHY25527.1"/>
    <property type="molecule type" value="Genomic_DNA"/>
</dbReference>
<evidence type="ECO:0000313" key="2">
    <source>
        <dbReference type="Proteomes" id="UP000285060"/>
    </source>
</evidence>
<reference evidence="1 2" key="1">
    <citation type="submission" date="2018-08" db="EMBL/GenBank/DDBJ databases">
        <title>Aphanomyces genome sequencing and annotation.</title>
        <authorList>
            <person name="Minardi D."/>
            <person name="Oidtmann B."/>
            <person name="Van Der Giezen M."/>
            <person name="Studholme D.J."/>
        </authorList>
    </citation>
    <scope>NUCLEOTIDE SEQUENCE [LARGE SCALE GENOMIC DNA]</scope>
    <source>
        <strain evidence="1 2">NJM0002</strain>
    </source>
</reference>
<evidence type="ECO:0000313" key="1">
    <source>
        <dbReference type="EMBL" id="RHY25527.1"/>
    </source>
</evidence>
<dbReference type="AlphaFoldDB" id="A0A3R6VGZ0"/>
<accession>A0A3R6VGZ0</accession>
<keyword evidence="2" id="KW-1185">Reference proteome</keyword>
<dbReference type="Proteomes" id="UP000285060">
    <property type="component" value="Unassembled WGS sequence"/>
</dbReference>
<name>A0A3R6VGZ0_9STRA</name>
<gene>
    <name evidence="1" type="ORF">DYB32_010130</name>
</gene>